<keyword evidence="1" id="KW-0472">Membrane</keyword>
<keyword evidence="1" id="KW-0812">Transmembrane</keyword>
<evidence type="ECO:0000313" key="3">
    <source>
        <dbReference type="Proteomes" id="UP000640930"/>
    </source>
</evidence>
<keyword evidence="3" id="KW-1185">Reference proteome</keyword>
<dbReference type="InterPro" id="IPR020138">
    <property type="entry name" value="Uncharacterised_YqzF"/>
</dbReference>
<evidence type="ECO:0000256" key="1">
    <source>
        <dbReference type="SAM" id="Phobius"/>
    </source>
</evidence>
<dbReference type="Pfam" id="PF11118">
    <property type="entry name" value="DUF2627"/>
    <property type="match status" value="1"/>
</dbReference>
<dbReference type="Proteomes" id="UP000640930">
    <property type="component" value="Unassembled WGS sequence"/>
</dbReference>
<dbReference type="EMBL" id="JACSQA010000005">
    <property type="protein sequence ID" value="MBD8026123.1"/>
    <property type="molecule type" value="Genomic_DNA"/>
</dbReference>
<gene>
    <name evidence="2" type="ORF">H9636_05570</name>
</gene>
<comment type="caution">
    <text evidence="2">The sequence shown here is derived from an EMBL/GenBank/DDBJ whole genome shotgun (WGS) entry which is preliminary data.</text>
</comment>
<evidence type="ECO:0000313" key="2">
    <source>
        <dbReference type="EMBL" id="MBD8026123.1"/>
    </source>
</evidence>
<name>A0ABR8X9W6_9BACL</name>
<feature type="transmembrane region" description="Helical" evidence="1">
    <location>
        <begin position="38"/>
        <end position="62"/>
    </location>
</feature>
<keyword evidence="1" id="KW-1133">Transmembrane helix</keyword>
<sequence length="80" mass="8998">MARLLAFIVLLIPALMAGAGIKFLRDTLFGKLISPFPWFWLQFVVGIIFLVIGLGFFAGYLLNKDRKNGRIAPKYQKGPK</sequence>
<protein>
    <submittedName>
        <fullName evidence="2">DUF2627 domain-containing protein</fullName>
    </submittedName>
</protein>
<dbReference type="RefSeq" id="WP_191706635.1">
    <property type="nucleotide sequence ID" value="NZ_JACSQA010000005.1"/>
</dbReference>
<reference evidence="2 3" key="1">
    <citation type="submission" date="2020-08" db="EMBL/GenBank/DDBJ databases">
        <title>A Genomic Blueprint of the Chicken Gut Microbiome.</title>
        <authorList>
            <person name="Gilroy R."/>
            <person name="Ravi A."/>
            <person name="Getino M."/>
            <person name="Pursley I."/>
            <person name="Horton D.L."/>
            <person name="Alikhan N.-F."/>
            <person name="Baker D."/>
            <person name="Gharbi K."/>
            <person name="Hall N."/>
            <person name="Watson M."/>
            <person name="Adriaenssens E.M."/>
            <person name="Foster-Nyarko E."/>
            <person name="Jarju S."/>
            <person name="Secka A."/>
            <person name="Antonio M."/>
            <person name="Oren A."/>
            <person name="Chaudhuri R."/>
            <person name="La Ragione R.M."/>
            <person name="Hildebrand F."/>
            <person name="Pallen M.J."/>
        </authorList>
    </citation>
    <scope>NUCLEOTIDE SEQUENCE [LARGE SCALE GENOMIC DNA]</scope>
    <source>
        <strain evidence="2 3">Re31</strain>
    </source>
</reference>
<accession>A0ABR8X9W6</accession>
<organism evidence="2 3">
    <name type="scientific">Ureibacillus galli</name>
    <dbReference type="NCBI Taxonomy" id="2762222"/>
    <lineage>
        <taxon>Bacteria</taxon>
        <taxon>Bacillati</taxon>
        <taxon>Bacillota</taxon>
        <taxon>Bacilli</taxon>
        <taxon>Bacillales</taxon>
        <taxon>Caryophanaceae</taxon>
        <taxon>Ureibacillus</taxon>
    </lineage>
</organism>
<proteinExistence type="predicted"/>